<dbReference type="GO" id="GO:0005829">
    <property type="term" value="C:cytosol"/>
    <property type="evidence" value="ECO:0007669"/>
    <property type="project" value="TreeGrafter"/>
</dbReference>
<evidence type="ECO:0000256" key="3">
    <source>
        <dbReference type="ARBA" id="ARBA00022777"/>
    </source>
</evidence>
<dbReference type="PANTHER" id="PTHR11042:SF195">
    <property type="entry name" value="KINASE, PUTATIVE (AFU_ORTHOLOGUE AFUA_2G16620)-RELATED"/>
    <property type="match status" value="1"/>
</dbReference>
<comment type="similarity">
    <text evidence="5">Belongs to the protein kinase superfamily. Ser/Thr protein kinase family. GCN2 subfamily.</text>
</comment>
<reference evidence="7" key="1">
    <citation type="submission" date="2023-08" db="EMBL/GenBank/DDBJ databases">
        <title>Black Yeasts Isolated from many extreme environments.</title>
        <authorList>
            <person name="Coleine C."/>
            <person name="Stajich J.E."/>
            <person name="Selbmann L."/>
        </authorList>
    </citation>
    <scope>NUCLEOTIDE SEQUENCE</scope>
    <source>
        <strain evidence="7">CCFEE 5810</strain>
    </source>
</reference>
<organism evidence="7 8">
    <name type="scientific">Elasticomyces elasticus</name>
    <dbReference type="NCBI Taxonomy" id="574655"/>
    <lineage>
        <taxon>Eukaryota</taxon>
        <taxon>Fungi</taxon>
        <taxon>Dikarya</taxon>
        <taxon>Ascomycota</taxon>
        <taxon>Pezizomycotina</taxon>
        <taxon>Dothideomycetes</taxon>
        <taxon>Dothideomycetidae</taxon>
        <taxon>Mycosphaerellales</taxon>
        <taxon>Teratosphaeriaceae</taxon>
        <taxon>Elasticomyces</taxon>
    </lineage>
</organism>
<keyword evidence="4" id="KW-0067">ATP-binding</keyword>
<evidence type="ECO:0000256" key="4">
    <source>
        <dbReference type="ARBA" id="ARBA00022840"/>
    </source>
</evidence>
<evidence type="ECO:0000256" key="5">
    <source>
        <dbReference type="ARBA" id="ARBA00037982"/>
    </source>
</evidence>
<keyword evidence="3" id="KW-0418">Kinase</keyword>
<dbReference type="PROSITE" id="PS00108">
    <property type="entry name" value="PROTEIN_KINASE_ST"/>
    <property type="match status" value="1"/>
</dbReference>
<dbReference type="GO" id="GO:0004694">
    <property type="term" value="F:eukaryotic translation initiation factor 2alpha kinase activity"/>
    <property type="evidence" value="ECO:0007669"/>
    <property type="project" value="TreeGrafter"/>
</dbReference>
<dbReference type="GO" id="GO:0005524">
    <property type="term" value="F:ATP binding"/>
    <property type="evidence" value="ECO:0007669"/>
    <property type="project" value="UniProtKB-KW"/>
</dbReference>
<dbReference type="InterPro" id="IPR050339">
    <property type="entry name" value="CC_SR_Kinase"/>
</dbReference>
<evidence type="ECO:0000256" key="1">
    <source>
        <dbReference type="ARBA" id="ARBA00022679"/>
    </source>
</evidence>
<keyword evidence="2" id="KW-0547">Nucleotide-binding</keyword>
<dbReference type="GO" id="GO:0005634">
    <property type="term" value="C:nucleus"/>
    <property type="evidence" value="ECO:0007669"/>
    <property type="project" value="TreeGrafter"/>
</dbReference>
<sequence length="319" mass="34537">MAATEAAEKGPIDKTSVEDAATGLSVTSAIDFGRTSTFESETSVPAAKPSLALHIQMGLYPMTLADFINPNPDTAVKPLTHCFHVQPTIAILVALLDGVEYLHSQGIVHRDLKPANIFIAANNNPRDARGVVDLFLCSECRASGNAQAVKLSLRIGDFGLVTTLAQPTSRSPNNAGISHDAAIGTVKPLQQPDIPTVRTALALPSKKSIAEERKIVNDKPHAVGTALYRPLTILDHNTYLDIYALGIIAFELLYKCSTRMERHDTIQALKQNNTFPPHFVKNVGPRLAGCIRKLLVHDPRVTLQSLREELTAVPKAPDH</sequence>
<dbReference type="InterPro" id="IPR008271">
    <property type="entry name" value="Ser/Thr_kinase_AS"/>
</dbReference>
<proteinExistence type="inferred from homology"/>
<evidence type="ECO:0000313" key="8">
    <source>
        <dbReference type="Proteomes" id="UP001310594"/>
    </source>
</evidence>
<name>A0AAN7WE97_9PEZI</name>
<dbReference type="InterPro" id="IPR011009">
    <property type="entry name" value="Kinase-like_dom_sf"/>
</dbReference>
<dbReference type="SMART" id="SM00220">
    <property type="entry name" value="S_TKc"/>
    <property type="match status" value="1"/>
</dbReference>
<dbReference type="SUPFAM" id="SSF56112">
    <property type="entry name" value="Protein kinase-like (PK-like)"/>
    <property type="match status" value="1"/>
</dbReference>
<dbReference type="GO" id="GO:1990625">
    <property type="term" value="P:negative regulation of cytoplasmic translational initiation in response to stress"/>
    <property type="evidence" value="ECO:0007669"/>
    <property type="project" value="TreeGrafter"/>
</dbReference>
<evidence type="ECO:0000256" key="2">
    <source>
        <dbReference type="ARBA" id="ARBA00022741"/>
    </source>
</evidence>
<dbReference type="PROSITE" id="PS50011">
    <property type="entry name" value="PROTEIN_KINASE_DOM"/>
    <property type="match status" value="1"/>
</dbReference>
<feature type="domain" description="Protein kinase" evidence="6">
    <location>
        <begin position="1"/>
        <end position="319"/>
    </location>
</feature>
<accession>A0AAN7WE97</accession>
<dbReference type="PANTHER" id="PTHR11042">
    <property type="entry name" value="EUKARYOTIC TRANSLATION INITIATION FACTOR 2-ALPHA KINASE EIF2-ALPHA KINASE -RELATED"/>
    <property type="match status" value="1"/>
</dbReference>
<dbReference type="Pfam" id="PF00069">
    <property type="entry name" value="Pkinase"/>
    <property type="match status" value="1"/>
</dbReference>
<dbReference type="Proteomes" id="UP001310594">
    <property type="component" value="Unassembled WGS sequence"/>
</dbReference>
<comment type="caution">
    <text evidence="7">The sequence shown here is derived from an EMBL/GenBank/DDBJ whole genome shotgun (WGS) entry which is preliminary data.</text>
</comment>
<keyword evidence="1" id="KW-0808">Transferase</keyword>
<dbReference type="AlphaFoldDB" id="A0AAN7WE97"/>
<protein>
    <recommendedName>
        <fullName evidence="6">Protein kinase domain-containing protein</fullName>
    </recommendedName>
</protein>
<evidence type="ECO:0000313" key="7">
    <source>
        <dbReference type="EMBL" id="KAK5702615.1"/>
    </source>
</evidence>
<dbReference type="InterPro" id="IPR000719">
    <property type="entry name" value="Prot_kinase_dom"/>
</dbReference>
<dbReference type="EMBL" id="JAVRQU010000005">
    <property type="protein sequence ID" value="KAK5702615.1"/>
    <property type="molecule type" value="Genomic_DNA"/>
</dbReference>
<dbReference type="Gene3D" id="1.10.510.10">
    <property type="entry name" value="Transferase(Phosphotransferase) domain 1"/>
    <property type="match status" value="1"/>
</dbReference>
<evidence type="ECO:0000259" key="6">
    <source>
        <dbReference type="PROSITE" id="PS50011"/>
    </source>
</evidence>
<gene>
    <name evidence="7" type="ORF">LTR97_003560</name>
</gene>